<dbReference type="AlphaFoldDB" id="A0A9W6YPQ3"/>
<comment type="caution">
    <text evidence="1">The sequence shown here is derived from an EMBL/GenBank/DDBJ whole genome shotgun (WGS) entry which is preliminary data.</text>
</comment>
<evidence type="ECO:0000313" key="2">
    <source>
        <dbReference type="Proteomes" id="UP001165121"/>
    </source>
</evidence>
<sequence>MLRSLGHDKKDAFFEYFEVNWETCKEEWVNYHRDNVPHLNNHTNNRIESGWRKIKQVVQPDDPIDELIGTLIMLQEWSEEGYMKEFRSLETRQTPIEEDAADAELLTLAVQLSPHAYRLVRGQYKFACSAETAYEVKIDGSRVGLRVPSEGVNTAKRCQVARRKENKAKKRTALRQVQRRAKLLARGQKTYPPDLTEVELLLSRQYSYDYAAKMVELLPLKEVVINTKHTIPRMNVGQPAPQPTTILPRKVYTAAIAEIDMKVAGEVGNTVYMARWNQFGYATVEQLRAMVLMIDARNAIHIVKSTLEWIDKLLMPSTGVSSPFDDYLEVPKVQNMALNKYIMAGEEVERVRLLQFRRSEWLRSTCIRAGLIMLARRYVDKDVGIFMPDWYAYEDVPRQQTYAATHGAFHDNVERQIGVVNAEGVLDGVLY</sequence>
<gene>
    <name evidence="1" type="ORF">Pfra01_002970200</name>
</gene>
<dbReference type="OrthoDB" id="114382at2759"/>
<dbReference type="Proteomes" id="UP001165121">
    <property type="component" value="Unassembled WGS sequence"/>
</dbReference>
<organism evidence="1 2">
    <name type="scientific">Phytophthora fragariaefolia</name>
    <dbReference type="NCBI Taxonomy" id="1490495"/>
    <lineage>
        <taxon>Eukaryota</taxon>
        <taxon>Sar</taxon>
        <taxon>Stramenopiles</taxon>
        <taxon>Oomycota</taxon>
        <taxon>Peronosporomycetes</taxon>
        <taxon>Peronosporales</taxon>
        <taxon>Peronosporaceae</taxon>
        <taxon>Phytophthora</taxon>
    </lineage>
</organism>
<dbReference type="PANTHER" id="PTHR31569:SF4">
    <property type="entry name" value="SWIM-TYPE DOMAIN-CONTAINING PROTEIN"/>
    <property type="match status" value="1"/>
</dbReference>
<proteinExistence type="predicted"/>
<keyword evidence="2" id="KW-1185">Reference proteome</keyword>
<dbReference type="InterPro" id="IPR052579">
    <property type="entry name" value="Zinc_finger_SWIM"/>
</dbReference>
<evidence type="ECO:0000313" key="1">
    <source>
        <dbReference type="EMBL" id="GMG16268.1"/>
    </source>
</evidence>
<dbReference type="EMBL" id="BSXT01018927">
    <property type="protein sequence ID" value="GMG16268.1"/>
    <property type="molecule type" value="Genomic_DNA"/>
</dbReference>
<reference evidence="1" key="1">
    <citation type="submission" date="2023-04" db="EMBL/GenBank/DDBJ databases">
        <title>Phytophthora fragariaefolia NBRC 109709.</title>
        <authorList>
            <person name="Ichikawa N."/>
            <person name="Sato H."/>
            <person name="Tonouchi N."/>
        </authorList>
    </citation>
    <scope>NUCLEOTIDE SEQUENCE</scope>
    <source>
        <strain evidence="1">NBRC 109709</strain>
    </source>
</reference>
<protein>
    <submittedName>
        <fullName evidence="1">Unnamed protein product</fullName>
    </submittedName>
</protein>
<dbReference type="PANTHER" id="PTHR31569">
    <property type="entry name" value="SWIM-TYPE DOMAIN-CONTAINING PROTEIN"/>
    <property type="match status" value="1"/>
</dbReference>
<name>A0A9W6YPQ3_9STRA</name>
<accession>A0A9W6YPQ3</accession>